<evidence type="ECO:0000259" key="4">
    <source>
        <dbReference type="Pfam" id="PF01765"/>
    </source>
</evidence>
<dbReference type="GO" id="GO:0006412">
    <property type="term" value="P:translation"/>
    <property type="evidence" value="ECO:0007669"/>
    <property type="project" value="UniProtKB-KW"/>
</dbReference>
<keyword evidence="6" id="KW-1185">Reference proteome</keyword>
<dbReference type="InterPro" id="IPR002661">
    <property type="entry name" value="Ribosome_recyc_fac"/>
</dbReference>
<name>A0A1V9ZU26_ACHHY</name>
<gene>
    <name evidence="5" type="ORF">ACHHYP_00670</name>
</gene>
<dbReference type="Gene3D" id="1.10.132.20">
    <property type="entry name" value="Ribosome-recycling factor"/>
    <property type="match status" value="1"/>
</dbReference>
<dbReference type="OrthoDB" id="407355at2759"/>
<evidence type="ECO:0000313" key="6">
    <source>
        <dbReference type="Proteomes" id="UP000243579"/>
    </source>
</evidence>
<keyword evidence="2" id="KW-0963">Cytoplasm</keyword>
<dbReference type="InterPro" id="IPR023584">
    <property type="entry name" value="Ribosome_recyc_fac_dom"/>
</dbReference>
<dbReference type="SUPFAM" id="SSF55194">
    <property type="entry name" value="Ribosome recycling factor, RRF"/>
    <property type="match status" value="1"/>
</dbReference>
<dbReference type="PANTHER" id="PTHR20982">
    <property type="entry name" value="RIBOSOME RECYCLING FACTOR"/>
    <property type="match status" value="1"/>
</dbReference>
<evidence type="ECO:0000256" key="2">
    <source>
        <dbReference type="ARBA" id="ARBA00022490"/>
    </source>
</evidence>
<keyword evidence="3" id="KW-0648">Protein biosynthesis</keyword>
<dbReference type="Proteomes" id="UP000243579">
    <property type="component" value="Unassembled WGS sequence"/>
</dbReference>
<evidence type="ECO:0000256" key="3">
    <source>
        <dbReference type="ARBA" id="ARBA00022917"/>
    </source>
</evidence>
<dbReference type="EMBL" id="JNBR01000006">
    <property type="protein sequence ID" value="OQS01513.1"/>
    <property type="molecule type" value="Genomic_DNA"/>
</dbReference>
<dbReference type="STRING" id="1202772.A0A1V9ZU26"/>
<proteinExistence type="inferred from homology"/>
<evidence type="ECO:0000256" key="1">
    <source>
        <dbReference type="ARBA" id="ARBA00005912"/>
    </source>
</evidence>
<evidence type="ECO:0000313" key="5">
    <source>
        <dbReference type="EMBL" id="OQS01513.1"/>
    </source>
</evidence>
<dbReference type="GO" id="GO:0043023">
    <property type="term" value="F:ribosomal large subunit binding"/>
    <property type="evidence" value="ECO:0007669"/>
    <property type="project" value="TreeGrafter"/>
</dbReference>
<feature type="domain" description="Ribosome recycling factor" evidence="4">
    <location>
        <begin position="64"/>
        <end position="146"/>
    </location>
</feature>
<dbReference type="GO" id="GO:0005739">
    <property type="term" value="C:mitochondrion"/>
    <property type="evidence" value="ECO:0007669"/>
    <property type="project" value="TreeGrafter"/>
</dbReference>
<dbReference type="AlphaFoldDB" id="A0A1V9ZU26"/>
<accession>A0A1V9ZU26</accession>
<comment type="caution">
    <text evidence="5">The sequence shown here is derived from an EMBL/GenBank/DDBJ whole genome shotgun (WGS) entry which is preliminary data.</text>
</comment>
<reference evidence="5 6" key="1">
    <citation type="journal article" date="2014" name="Genome Biol. Evol.">
        <title>The secreted proteins of Achlya hypogyna and Thraustotheca clavata identify the ancestral oomycete secretome and reveal gene acquisitions by horizontal gene transfer.</title>
        <authorList>
            <person name="Misner I."/>
            <person name="Blouin N."/>
            <person name="Leonard G."/>
            <person name="Richards T.A."/>
            <person name="Lane C.E."/>
        </authorList>
    </citation>
    <scope>NUCLEOTIDE SEQUENCE [LARGE SCALE GENOMIC DNA]</scope>
    <source>
        <strain evidence="5 6">ATCC 48635</strain>
    </source>
</reference>
<sequence length="240" mass="26479">MLRQLAARCSTSRFLAPTRAFSKKAKGGKGKAEPVAAVSLDAVSKQTQEGVKKNMKGAVLNYTKVLAAMRPGQADAGIFDNLMLSAYGQMVPLPQLGQVSVVGPHELAVTVYDPSLLKDAKKAIEEMNPSFTVQPNANTLDIRFPKQAFVFGWHPCSRCNRMTKETRDELIKAAKKQAEAARQHIRRVRQDGMNDIKKLKDSISEDDIKVEQDKIQKLTDESIKEIGTLLAAKEKDLSNI</sequence>
<dbReference type="FunFam" id="1.10.132.20:FF:000001">
    <property type="entry name" value="Ribosome-recycling factor"/>
    <property type="match status" value="1"/>
</dbReference>
<protein>
    <submittedName>
        <fullName evidence="5">Ribosome-recycling factor</fullName>
    </submittedName>
</protein>
<dbReference type="InterPro" id="IPR036191">
    <property type="entry name" value="RRF_sf"/>
</dbReference>
<dbReference type="Pfam" id="PF01765">
    <property type="entry name" value="RRF"/>
    <property type="match status" value="2"/>
</dbReference>
<organism evidence="5 6">
    <name type="scientific">Achlya hypogyna</name>
    <name type="common">Oomycete</name>
    <name type="synonym">Protoachlya hypogyna</name>
    <dbReference type="NCBI Taxonomy" id="1202772"/>
    <lineage>
        <taxon>Eukaryota</taxon>
        <taxon>Sar</taxon>
        <taxon>Stramenopiles</taxon>
        <taxon>Oomycota</taxon>
        <taxon>Saprolegniomycetes</taxon>
        <taxon>Saprolegniales</taxon>
        <taxon>Achlyaceae</taxon>
        <taxon>Achlya</taxon>
    </lineage>
</organism>
<dbReference type="PANTHER" id="PTHR20982:SF3">
    <property type="entry name" value="MITOCHONDRIAL RIBOSOME RECYCLING FACTOR PSEUDO 1"/>
    <property type="match status" value="1"/>
</dbReference>
<dbReference type="Gene3D" id="3.30.1360.40">
    <property type="match status" value="1"/>
</dbReference>
<feature type="domain" description="Ribosome recycling factor" evidence="4">
    <location>
        <begin position="161"/>
        <end position="237"/>
    </location>
</feature>
<comment type="similarity">
    <text evidence="1">Belongs to the RRF family.</text>
</comment>